<reference evidence="9" key="1">
    <citation type="submission" date="2020-08" db="EMBL/GenBank/DDBJ databases">
        <title>Genome public.</title>
        <authorList>
            <person name="Liu C."/>
            <person name="Sun Q."/>
        </authorList>
    </citation>
    <scope>NUCLEOTIDE SEQUENCE</scope>
    <source>
        <strain evidence="9">NSJ-50</strain>
    </source>
</reference>
<dbReference type="SUPFAM" id="SSF82866">
    <property type="entry name" value="Multidrug efflux transporter AcrB transmembrane domain"/>
    <property type="match status" value="2"/>
</dbReference>
<keyword evidence="5 7" id="KW-0472">Membrane</keyword>
<sequence length="826" mass="92525">MKGIEDMKKGTGEKTFMEKAASLIVDKRNIVMLIYAIAVVFSLFSKNWVKVCNDITEYLPSDTETRQGLSLMEDEFVTFSTSRVMVANITYDKADALCEKIKDIKYVDMVDFDDTEDHYKDGCALFDITLGSEDGSEDTKKGYAEIRKVLDGYDTFISESDFDNSKSLNDEMSVVIAIVAVIVVAVLLLTSQTYMEIPVLLITFIVGIILNKGTNFIFGEISFVSNSVTAVLQLALSLDYAIILIHHYSEERERCDQHDAVVRSLAKSIPEIASSSLTTVSGLAALMFMQFKIGFDMGMCLIKSIIYSLVCVFTLMPCLLMLLGKYIDKTHHKSLLPDISWLGSVVYKLRIIIPPIFIGIIIAGYFVSSNCSYTYNENSSKTIRKNETQIAKETIEDYFGAKNLAALVIPAGDYAKEKQLIAELETHPEVDSIKSLSSIEAKDGYVLTDSLTPRQFAELMDMDIDTVKLLYTMYAADKEEYSKLLSNMNDFGVPIIDMFTFVYDLKTDGYVHFDDELNDDLDDLHIQLETAKKQLLGDNYTRMLVYLDLPVESEETFAFIDTVHNITAKYYDKYYFVGDSTSCYDLASSFATDNIVVSVLSLLFVIIILFFTFKNAGLPVLLIMVIQGSVWLNFSWSTVSKANIFFLSYLIVSSIQMGANIDYAIVISSRYMELRGDMDIKKAMKKSLNFAFPTVLTSGSILAAAGFLISMLSSEPAIVSIGQTLCRGTLISMFLVMCVLPEILLLGDTILEKSGVNIKKPDIVRKETGRFLVNGRVRGYVNAFVDADIHGFVRGDMEAMVNIDNIEKEDTADENNEKYDENNDDQ</sequence>
<evidence type="ECO:0000259" key="8">
    <source>
        <dbReference type="Pfam" id="PF03176"/>
    </source>
</evidence>
<feature type="transmembrane region" description="Helical" evidence="7">
    <location>
        <begin position="729"/>
        <end position="751"/>
    </location>
</feature>
<feature type="transmembrane region" description="Helical" evidence="7">
    <location>
        <begin position="345"/>
        <end position="367"/>
    </location>
</feature>
<evidence type="ECO:0000256" key="2">
    <source>
        <dbReference type="ARBA" id="ARBA00022475"/>
    </source>
</evidence>
<feature type="transmembrane region" description="Helical" evidence="7">
    <location>
        <begin position="305"/>
        <end position="324"/>
    </location>
</feature>
<feature type="region of interest" description="Disordered" evidence="6">
    <location>
        <begin position="806"/>
        <end position="826"/>
    </location>
</feature>
<feature type="transmembrane region" description="Helical" evidence="7">
    <location>
        <begin position="172"/>
        <end position="190"/>
    </location>
</feature>
<evidence type="ECO:0000256" key="5">
    <source>
        <dbReference type="ARBA" id="ARBA00023136"/>
    </source>
</evidence>
<keyword evidence="3 7" id="KW-0812">Transmembrane</keyword>
<comment type="subcellular location">
    <subcellularLocation>
        <location evidence="1">Cell membrane</location>
        <topology evidence="1">Multi-pass membrane protein</topology>
    </subcellularLocation>
</comment>
<feature type="domain" description="Membrane transport protein MMPL" evidence="8">
    <location>
        <begin position="542"/>
        <end position="746"/>
    </location>
</feature>
<evidence type="ECO:0000256" key="4">
    <source>
        <dbReference type="ARBA" id="ARBA00022989"/>
    </source>
</evidence>
<feature type="transmembrane region" description="Helical" evidence="7">
    <location>
        <begin position="644"/>
        <end position="667"/>
    </location>
</feature>
<dbReference type="Proteomes" id="UP000647416">
    <property type="component" value="Unassembled WGS sequence"/>
</dbReference>
<dbReference type="GO" id="GO:0005886">
    <property type="term" value="C:plasma membrane"/>
    <property type="evidence" value="ECO:0007669"/>
    <property type="project" value="UniProtKB-SubCell"/>
</dbReference>
<name>A0A926F4T1_9FIRM</name>
<evidence type="ECO:0000256" key="1">
    <source>
        <dbReference type="ARBA" id="ARBA00004651"/>
    </source>
</evidence>
<dbReference type="Pfam" id="PF03176">
    <property type="entry name" value="MMPL"/>
    <property type="match status" value="2"/>
</dbReference>
<evidence type="ECO:0000256" key="3">
    <source>
        <dbReference type="ARBA" id="ARBA00022692"/>
    </source>
</evidence>
<feature type="transmembrane region" description="Helical" evidence="7">
    <location>
        <begin position="230"/>
        <end position="248"/>
    </location>
</feature>
<gene>
    <name evidence="9" type="ORF">H8706_02525</name>
</gene>
<protein>
    <submittedName>
        <fullName evidence="9">MMPL family transporter</fullName>
    </submittedName>
</protein>
<evidence type="ECO:0000313" key="10">
    <source>
        <dbReference type="Proteomes" id="UP000647416"/>
    </source>
</evidence>
<keyword evidence="4 7" id="KW-1133">Transmembrane helix</keyword>
<organism evidence="9 10">
    <name type="scientific">Qingrenia yutianensis</name>
    <dbReference type="NCBI Taxonomy" id="2763676"/>
    <lineage>
        <taxon>Bacteria</taxon>
        <taxon>Bacillati</taxon>
        <taxon>Bacillota</taxon>
        <taxon>Clostridia</taxon>
        <taxon>Eubacteriales</taxon>
        <taxon>Oscillospiraceae</taxon>
        <taxon>Qingrenia</taxon>
    </lineage>
</organism>
<dbReference type="PANTHER" id="PTHR33406">
    <property type="entry name" value="MEMBRANE PROTEIN MJ1562-RELATED"/>
    <property type="match status" value="1"/>
</dbReference>
<accession>A0A926F4T1</accession>
<feature type="transmembrane region" description="Helical" evidence="7">
    <location>
        <begin position="30"/>
        <end position="49"/>
    </location>
</feature>
<feature type="transmembrane region" description="Helical" evidence="7">
    <location>
        <begin position="197"/>
        <end position="218"/>
    </location>
</feature>
<dbReference type="PANTHER" id="PTHR33406:SF13">
    <property type="entry name" value="MEMBRANE PROTEIN YDFJ"/>
    <property type="match status" value="1"/>
</dbReference>
<keyword evidence="2" id="KW-1003">Cell membrane</keyword>
<dbReference type="InterPro" id="IPR050545">
    <property type="entry name" value="Mycobact_MmpL"/>
</dbReference>
<feature type="domain" description="Membrane transport protein MMPL" evidence="8">
    <location>
        <begin position="164"/>
        <end position="327"/>
    </location>
</feature>
<feature type="transmembrane region" description="Helical" evidence="7">
    <location>
        <begin position="688"/>
        <end position="709"/>
    </location>
</feature>
<comment type="caution">
    <text evidence="9">The sequence shown here is derived from an EMBL/GenBank/DDBJ whole genome shotgun (WGS) entry which is preliminary data.</text>
</comment>
<dbReference type="EMBL" id="JACRTE010000002">
    <property type="protein sequence ID" value="MBC8595743.1"/>
    <property type="molecule type" value="Genomic_DNA"/>
</dbReference>
<keyword evidence="10" id="KW-1185">Reference proteome</keyword>
<feature type="transmembrane region" description="Helical" evidence="7">
    <location>
        <begin position="595"/>
        <end position="613"/>
    </location>
</feature>
<dbReference type="InterPro" id="IPR004869">
    <property type="entry name" value="MMPL_dom"/>
</dbReference>
<evidence type="ECO:0000256" key="6">
    <source>
        <dbReference type="SAM" id="MobiDB-lite"/>
    </source>
</evidence>
<dbReference type="AlphaFoldDB" id="A0A926F4T1"/>
<evidence type="ECO:0000256" key="7">
    <source>
        <dbReference type="SAM" id="Phobius"/>
    </source>
</evidence>
<evidence type="ECO:0000313" key="9">
    <source>
        <dbReference type="EMBL" id="MBC8595743.1"/>
    </source>
</evidence>
<dbReference type="Gene3D" id="1.20.1640.10">
    <property type="entry name" value="Multidrug efflux transporter AcrB transmembrane domain"/>
    <property type="match status" value="2"/>
</dbReference>
<proteinExistence type="predicted"/>